<evidence type="ECO:0000313" key="1">
    <source>
        <dbReference type="EMBL" id="CAF0771890.1"/>
    </source>
</evidence>
<organism evidence="1 2">
    <name type="scientific">Rotaria sordida</name>
    <dbReference type="NCBI Taxonomy" id="392033"/>
    <lineage>
        <taxon>Eukaryota</taxon>
        <taxon>Metazoa</taxon>
        <taxon>Spiralia</taxon>
        <taxon>Gnathifera</taxon>
        <taxon>Rotifera</taxon>
        <taxon>Eurotatoria</taxon>
        <taxon>Bdelloidea</taxon>
        <taxon>Philodinida</taxon>
        <taxon>Philodinidae</taxon>
        <taxon>Rotaria</taxon>
    </lineage>
</organism>
<accession>A0A813QUI7</accession>
<protein>
    <recommendedName>
        <fullName evidence="3">F-box domain-containing protein</fullName>
    </recommendedName>
</protein>
<dbReference type="EMBL" id="CAJNOL010000035">
    <property type="protein sequence ID" value="CAF0771890.1"/>
    <property type="molecule type" value="Genomic_DNA"/>
</dbReference>
<evidence type="ECO:0000313" key="2">
    <source>
        <dbReference type="Proteomes" id="UP000663870"/>
    </source>
</evidence>
<keyword evidence="2" id="KW-1185">Reference proteome</keyword>
<evidence type="ECO:0008006" key="3">
    <source>
        <dbReference type="Google" id="ProtNLM"/>
    </source>
</evidence>
<dbReference type="AlphaFoldDB" id="A0A813QUI7"/>
<comment type="caution">
    <text evidence="1">The sequence shown here is derived from an EMBL/GenBank/DDBJ whole genome shotgun (WGS) entry which is preliminary data.</text>
</comment>
<proteinExistence type="predicted"/>
<reference evidence="1" key="1">
    <citation type="submission" date="2021-02" db="EMBL/GenBank/DDBJ databases">
        <authorList>
            <person name="Nowell W R."/>
        </authorList>
    </citation>
    <scope>NUCLEOTIDE SEQUENCE</scope>
</reference>
<gene>
    <name evidence="1" type="ORF">JXQ802_LOCUS2756</name>
</gene>
<dbReference type="SUPFAM" id="SSF52047">
    <property type="entry name" value="RNI-like"/>
    <property type="match status" value="1"/>
</dbReference>
<sequence>MFVTLFTDLPDLVILNILRYLSPFDAIQAFYNIDNNTERILNLLIEGQCFSTIHHFRLSLFNFVCDYVLSRIGNKLSHLTLYDHQLGLAHKKQILLYLTNILSLHLINIVEITENDNHLSYFLHKQLKNLTIKFLSENHIEAQAYVCEQFIFNKKSENLIDCCLLNNYGIQLQHLTLFPNNSIEKMTVQLKQLSDLHVLFDHLLNIKILNIELCRWTIEDIKYDYTKLPKKLSHLIEFSLKSEHILSFNQIITIIRYLIHLKKLSFIYRNYDEYGIDINQLELTLNYLKNLTQFHFIIKFIYFNLNPKLTFENNIQFKQQWNIHTYKNSLYKNYLAYTQPFINRKYSISTDILFQDNSIDFSSITNLSLITHTKQLSILPFIHLLNSNFPSITHLHIVDSFGIEDNNNYDFKLPKIHSFDASELKISNLFQIFLQSMPNLIYLHVNLNVLLTYDLKLLLTKNKIKHLELITNNLDEINNILFYFSSLEHLVINSKKQSNQYTRKYLQIIFDWFHICSQLYIIHVKAHKLSDLFYLVHTESDETIHVQYSSEMLTVWK</sequence>
<name>A0A813QUI7_9BILA</name>
<dbReference type="Proteomes" id="UP000663870">
    <property type="component" value="Unassembled WGS sequence"/>
</dbReference>